<evidence type="ECO:0000256" key="2">
    <source>
        <dbReference type="ARBA" id="ARBA00023163"/>
    </source>
</evidence>
<evidence type="ECO:0008006" key="6">
    <source>
        <dbReference type="Google" id="ProtNLM"/>
    </source>
</evidence>
<comment type="caution">
    <text evidence="4">The sequence shown here is derived from an EMBL/GenBank/DDBJ whole genome shotgun (WGS) entry which is preliminary data.</text>
</comment>
<dbReference type="Proteomes" id="UP001165090">
    <property type="component" value="Unassembled WGS sequence"/>
</dbReference>
<dbReference type="PANTHER" id="PTHR22597">
    <property type="entry name" value="POLYCOMB GROUP PROTEIN"/>
    <property type="match status" value="1"/>
</dbReference>
<feature type="region of interest" description="Disordered" evidence="3">
    <location>
        <begin position="646"/>
        <end position="722"/>
    </location>
</feature>
<feature type="region of interest" description="Disordered" evidence="3">
    <location>
        <begin position="1525"/>
        <end position="1544"/>
    </location>
</feature>
<protein>
    <recommendedName>
        <fullName evidence="6">Polycomb protein VEFS-Box domain-containing protein</fullName>
    </recommendedName>
</protein>
<feature type="compositionally biased region" description="Gly residues" evidence="3">
    <location>
        <begin position="998"/>
        <end position="1009"/>
    </location>
</feature>
<evidence type="ECO:0000313" key="5">
    <source>
        <dbReference type="Proteomes" id="UP001165090"/>
    </source>
</evidence>
<feature type="compositionally biased region" description="Acidic residues" evidence="3">
    <location>
        <begin position="1535"/>
        <end position="1544"/>
    </location>
</feature>
<feature type="region of interest" description="Disordered" evidence="3">
    <location>
        <begin position="407"/>
        <end position="426"/>
    </location>
</feature>
<accession>A0ABQ5SIJ8</accession>
<feature type="region of interest" description="Disordered" evidence="3">
    <location>
        <begin position="1188"/>
        <end position="1217"/>
    </location>
</feature>
<keyword evidence="2" id="KW-0804">Transcription</keyword>
<evidence type="ECO:0000256" key="1">
    <source>
        <dbReference type="ARBA" id="ARBA00023015"/>
    </source>
</evidence>
<feature type="compositionally biased region" description="Basic and acidic residues" evidence="3">
    <location>
        <begin position="1252"/>
        <end position="1267"/>
    </location>
</feature>
<keyword evidence="5" id="KW-1185">Reference proteome</keyword>
<feature type="compositionally biased region" description="Basic and acidic residues" evidence="3">
    <location>
        <begin position="1334"/>
        <end position="1351"/>
    </location>
</feature>
<evidence type="ECO:0000256" key="3">
    <source>
        <dbReference type="SAM" id="MobiDB-lite"/>
    </source>
</evidence>
<dbReference type="EMBL" id="BSDZ01000086">
    <property type="protein sequence ID" value="GLI69365.1"/>
    <property type="molecule type" value="Genomic_DNA"/>
</dbReference>
<dbReference type="PANTHER" id="PTHR22597:SF0">
    <property type="entry name" value="POLYCOMB PROTEIN SUZ12"/>
    <property type="match status" value="1"/>
</dbReference>
<reference evidence="4 5" key="1">
    <citation type="journal article" date="2023" name="IScience">
        <title>Expanded male sex-determining region conserved during the evolution of homothallism in the green alga Volvox.</title>
        <authorList>
            <person name="Yamamoto K."/>
            <person name="Matsuzaki R."/>
            <person name="Mahakham W."/>
            <person name="Heman W."/>
            <person name="Sekimoto H."/>
            <person name="Kawachi M."/>
            <person name="Minakuchi Y."/>
            <person name="Toyoda A."/>
            <person name="Nozaki H."/>
        </authorList>
    </citation>
    <scope>NUCLEOTIDE SEQUENCE [LARGE SCALE GENOMIC DNA]</scope>
    <source>
        <strain evidence="4 5">NIES-4468</strain>
    </source>
</reference>
<feature type="region of interest" description="Disordered" evidence="3">
    <location>
        <begin position="961"/>
        <end position="1009"/>
    </location>
</feature>
<dbReference type="CDD" id="cd21553">
    <property type="entry name" value="VEFS-box_EMF2-like"/>
    <property type="match status" value="1"/>
</dbReference>
<organism evidence="4 5">
    <name type="scientific">Volvox africanus</name>
    <dbReference type="NCBI Taxonomy" id="51714"/>
    <lineage>
        <taxon>Eukaryota</taxon>
        <taxon>Viridiplantae</taxon>
        <taxon>Chlorophyta</taxon>
        <taxon>core chlorophytes</taxon>
        <taxon>Chlorophyceae</taxon>
        <taxon>CS clade</taxon>
        <taxon>Chlamydomonadales</taxon>
        <taxon>Volvocaceae</taxon>
        <taxon>Volvox</taxon>
    </lineage>
</organism>
<feature type="region of interest" description="Disordered" evidence="3">
    <location>
        <begin position="1498"/>
        <end position="1518"/>
    </location>
</feature>
<evidence type="ECO:0000313" key="4">
    <source>
        <dbReference type="EMBL" id="GLI69365.1"/>
    </source>
</evidence>
<feature type="compositionally biased region" description="Pro residues" evidence="3">
    <location>
        <begin position="699"/>
        <end position="710"/>
    </location>
</feature>
<gene>
    <name evidence="4" type="ORF">VaNZ11_013957</name>
</gene>
<feature type="compositionally biased region" description="Low complexity" evidence="3">
    <location>
        <begin position="204"/>
        <end position="214"/>
    </location>
</feature>
<feature type="region of interest" description="Disordered" evidence="3">
    <location>
        <begin position="65"/>
        <end position="84"/>
    </location>
</feature>
<feature type="compositionally biased region" description="Pro residues" evidence="3">
    <location>
        <begin position="590"/>
        <end position="599"/>
    </location>
</feature>
<feature type="region of interest" description="Disordered" evidence="3">
    <location>
        <begin position="193"/>
        <end position="223"/>
    </location>
</feature>
<sequence length="1663" mass="172952">MTSPEILFPEICVHSFRGIRPSLPLKGTFRSPNLVPKQFEYLYVRKDHNIISTCTKMETELSLGGNHVSSGANPAQAGGSDQDDRDNIFSTEFIDAIMLYTNVLPARALKKGPVFRRNCPIYGRHQLRRSRCADASTLLIRALQAANGLGAARLGNAYKGWLYVAAILCVEPSSRPNRLVPFPGSAWMLAFPPASDPATAAHHQQQQQQQQQQQENGMQEQNAVGVSTEVVEEAAAVAMATGWRPLPCDRQLGNKNPACSGSSYGGSSRGNGDWGPGGGGSCSLPLPLSDYDLQEASQIRLLLIYSDAVSDRASRLGLPTARRLESTIGDAGVDLAFNTFPLGTPVWAAVLAPTEAAAAALNQVGGTAPAPPTHGVGPAAVAPLRNDPLQWRATMGSVHPWAYTGSSPHTMSDGDGGQSGPAAARAGGKADLLRAAAVASCPPPAEPVGGLRVRMTRCMITRDIVWDTFNPTIHQDAPEAEVVTLALEPYGDAESGGGGGGGSGVALGRCGRTENSIRGGDAAAAAIVTSDANGVFVDLVLRGWTHHNTQTPHQIDAALPGDRTAAFCTGVPAATKDVAAAKDSGGALMQPPPRLPPSPSRNCRGGLIQQRRRQLLQNPPEQLDELVFRGNKRGVFWIWHAQPSAGDDGHGDDNSDGVDVDKPCWVPDSHPNPESDPTSHQSPVAWAQGGAGPSDPSAAPSPAPHEPGPRLPSRGGLNGGRGLRWGRELQAEASDNLRCGICKSPYAYDNLACLMAHVWSCHSQLTAALEYEELSTAAADDEDSYVCIHLMRCHDSADWRSLRGDLPPSTALQDRLMRPPVVKAVEEDWVMCRGRILETTARDVVAGKEVELRGEGVAAAAANGAAMEEEHQELPLRTHLRQKLEEVPPTGLAAIGDGLPLGVLPQQHVGSGASRLRKKLSCASGESAHDAIVISDVDDDMVDLAEVEDPCREDTDGTIFILTDEDDGGAGEARGGGGGGDGTSMGGSRPADGDRSGGQRGCGGSRGGSGPAAAAAIAARVMQCEPLAGAGAAAASGANSKGAAAEVNAASTVTGSVRMPVTDGFGSVLHGDVGAQRCHGRRRSRNSWDGGAGVAGAASEAAEPGRSKGMRLKLPDAVPVRDLVPSTAAAASTSAATAARMGGYRSIRRKLLQPLRLVLVRDIERRVRGQAAGGGAWLEADDCGSFGEDSGVSGGSADGAGVDKPDQLLEGGHPGRSLRYVGPSSAAVVEAAVTEAVVTDVCGGGPKTRQSSMHEHDLDGPDGKTNGDRGNVVATGVGGVGALGGAGAGAGGGGGACRGVDDVGGWTDAQTSTGLPAGSVWISAVAASGPSSTQKERHSRGEIGVDGKCDPRVNSSLGNRASDAGPSTIRVLEPLELQLRPLQPLQGSPGVEGSGGGAMRKRPAAVAGSFRRQGGGGRSVGSATYRCRALVKPSIQQATQPGLCQDFRKPRVFVHSRSLMPLSKEEVERRFNAATSPAATAAAGFAVTAPAAAAEAPQRPGAIAGGSGPPGVLNTAKLPRPQFGAMEGVPLASDSDSDTDDEEWEFTERAHLAGLAAPHSIDSGLPCTTRIAPSEQLIMFLWNRFARRNLLHSDRIMASRLLRFIDDHEGREIAAARSFTELRRSLVAHLLVQGQYGLIGPETISRCLQRLDELRKAHLDSQQ</sequence>
<feature type="region of interest" description="Disordered" evidence="3">
    <location>
        <begin position="582"/>
        <end position="604"/>
    </location>
</feature>
<feature type="region of interest" description="Disordered" evidence="3">
    <location>
        <begin position="1328"/>
        <end position="1365"/>
    </location>
</feature>
<name>A0ABQ5SIJ8_9CHLO</name>
<feature type="region of interest" description="Disordered" evidence="3">
    <location>
        <begin position="1243"/>
        <end position="1268"/>
    </location>
</feature>
<feature type="compositionally biased region" description="Gly residues" evidence="3">
    <location>
        <begin position="970"/>
        <end position="985"/>
    </location>
</feature>
<feature type="compositionally biased region" description="Low complexity" evidence="3">
    <location>
        <begin position="1095"/>
        <end position="1104"/>
    </location>
</feature>
<proteinExistence type="predicted"/>
<feature type="region of interest" description="Disordered" evidence="3">
    <location>
        <begin position="1081"/>
        <end position="1107"/>
    </location>
</feature>
<keyword evidence="1" id="KW-0805">Transcription regulation</keyword>